<dbReference type="PANTHER" id="PTHR11614">
    <property type="entry name" value="PHOSPHOLIPASE-RELATED"/>
    <property type="match status" value="1"/>
</dbReference>
<protein>
    <submittedName>
        <fullName evidence="2">Hydrolase</fullName>
    </submittedName>
</protein>
<keyword evidence="3" id="KW-1185">Reference proteome</keyword>
<evidence type="ECO:0000313" key="2">
    <source>
        <dbReference type="EMBL" id="MDG6895298.1"/>
    </source>
</evidence>
<organism evidence="2 3">
    <name type="scientific">Volucribacter amazonae</name>
    <dbReference type="NCBI Taxonomy" id="256731"/>
    <lineage>
        <taxon>Bacteria</taxon>
        <taxon>Pseudomonadati</taxon>
        <taxon>Pseudomonadota</taxon>
        <taxon>Gammaproteobacteria</taxon>
        <taxon>Pasteurellales</taxon>
        <taxon>Pasteurellaceae</taxon>
        <taxon>Volucribacter</taxon>
    </lineage>
</organism>
<accession>A0A9X4PPM9</accession>
<comment type="caution">
    <text evidence="2">The sequence shown here is derived from an EMBL/GenBank/DDBJ whole genome shotgun (WGS) entry which is preliminary data.</text>
</comment>
<dbReference type="Proteomes" id="UP001155500">
    <property type="component" value="Unassembled WGS sequence"/>
</dbReference>
<dbReference type="EMBL" id="LWID01000001">
    <property type="protein sequence ID" value="MDG6895298.1"/>
    <property type="molecule type" value="Genomic_DNA"/>
</dbReference>
<evidence type="ECO:0000313" key="3">
    <source>
        <dbReference type="Proteomes" id="UP001155500"/>
    </source>
</evidence>
<dbReference type="RefSeq" id="WP_279573761.1">
    <property type="nucleotide sequence ID" value="NZ_LWID01000001.1"/>
</dbReference>
<gene>
    <name evidence="2" type="ORF">A6A20_06620</name>
</gene>
<proteinExistence type="predicted"/>
<name>A0A9X4PPM9_9PAST</name>
<keyword evidence="2" id="KW-0378">Hydrolase</keyword>
<dbReference type="InterPro" id="IPR051044">
    <property type="entry name" value="MAG_DAG_Lipase"/>
</dbReference>
<feature type="domain" description="Serine aminopeptidase S33" evidence="1">
    <location>
        <begin position="46"/>
        <end position="297"/>
    </location>
</feature>
<reference evidence="2" key="1">
    <citation type="submission" date="2016-03" db="EMBL/GenBank/DDBJ databases">
        <title>Co-evolution between Pasteurellaceae and their hosts.</title>
        <authorList>
            <person name="Hansen M.J."/>
            <person name="Bojesen A.M."/>
            <person name="Planet P."/>
        </authorList>
    </citation>
    <scope>NUCLEOTIDE SEQUENCE</scope>
    <source>
        <strain evidence="2">146/S8/89</strain>
    </source>
</reference>
<sequence length="313" mass="36420">MKIPDSHFSQFALQTLLPFAERFPLQYFQGKKGINIAYRHFNHNAKATKLLIVANGRAENILKWTEVAYDFYQQGYDILLFDHRGQGYSQRLLKDKHKGYIDDFRFYVEDMANLIENLTALYPYSQQFLLAHSMGALISSFYLANYPHHIDKAVFSSPFFAIPYPRPYSDELIINVMMLLGQGKRYVFGKGDYAPANLNNNHLSTCRTRICWHNRIQRKYHHLRLGGPTFRWLHLSAIAIKQLNKLLPRIEIPLMLLQAEKDSVVCNKTLPELTALLPQGQLQLIAKAKHEILFERDSIRQPVIAYIQDFFAN</sequence>
<dbReference type="AlphaFoldDB" id="A0A9X4PPM9"/>
<dbReference type="Gene3D" id="3.40.50.1820">
    <property type="entry name" value="alpha/beta hydrolase"/>
    <property type="match status" value="1"/>
</dbReference>
<dbReference type="GO" id="GO:0016787">
    <property type="term" value="F:hydrolase activity"/>
    <property type="evidence" value="ECO:0007669"/>
    <property type="project" value="UniProtKB-KW"/>
</dbReference>
<dbReference type="SUPFAM" id="SSF53474">
    <property type="entry name" value="alpha/beta-Hydrolases"/>
    <property type="match status" value="1"/>
</dbReference>
<dbReference type="Pfam" id="PF12146">
    <property type="entry name" value="Hydrolase_4"/>
    <property type="match status" value="1"/>
</dbReference>
<evidence type="ECO:0000259" key="1">
    <source>
        <dbReference type="Pfam" id="PF12146"/>
    </source>
</evidence>
<dbReference type="InterPro" id="IPR022742">
    <property type="entry name" value="Hydrolase_4"/>
</dbReference>
<dbReference type="InterPro" id="IPR029058">
    <property type="entry name" value="AB_hydrolase_fold"/>
</dbReference>